<evidence type="ECO:0000256" key="1">
    <source>
        <dbReference type="SAM" id="SignalP"/>
    </source>
</evidence>
<evidence type="ECO:0000313" key="2">
    <source>
        <dbReference type="EMBL" id="MBN9413547.1"/>
    </source>
</evidence>
<evidence type="ECO:0008006" key="4">
    <source>
        <dbReference type="Google" id="ProtNLM"/>
    </source>
</evidence>
<dbReference type="AlphaFoldDB" id="A0A8J7PRZ1"/>
<protein>
    <recommendedName>
        <fullName evidence="4">Serine protease</fullName>
    </recommendedName>
</protein>
<sequence>MKINKKLLTLVTAVFMCLGIKAFATDDDLTQASSNQQRSLVIKPERRVRETLPDAFSKFANSIFAPYETNG</sequence>
<gene>
    <name evidence="2" type="ORF">J0H12_06470</name>
</gene>
<accession>A0A8J7PRZ1</accession>
<keyword evidence="1" id="KW-0732">Signal</keyword>
<comment type="caution">
    <text evidence="2">The sequence shown here is derived from an EMBL/GenBank/DDBJ whole genome shotgun (WGS) entry which is preliminary data.</text>
</comment>
<feature type="chain" id="PRO_5035232818" description="Serine protease" evidence="1">
    <location>
        <begin position="25"/>
        <end position="71"/>
    </location>
</feature>
<name>A0A8J7PRZ1_9PROT</name>
<proteinExistence type="predicted"/>
<feature type="signal peptide" evidence="1">
    <location>
        <begin position="1"/>
        <end position="24"/>
    </location>
</feature>
<dbReference type="EMBL" id="JAFKGL010000026">
    <property type="protein sequence ID" value="MBN9413547.1"/>
    <property type="molecule type" value="Genomic_DNA"/>
</dbReference>
<evidence type="ECO:0000313" key="3">
    <source>
        <dbReference type="Proteomes" id="UP000664414"/>
    </source>
</evidence>
<organism evidence="2 3">
    <name type="scientific">Candidatus Paracaedimonas acanthamoebae</name>
    <dbReference type="NCBI Taxonomy" id="244581"/>
    <lineage>
        <taxon>Bacteria</taxon>
        <taxon>Pseudomonadati</taxon>
        <taxon>Pseudomonadota</taxon>
        <taxon>Alphaproteobacteria</taxon>
        <taxon>Holosporales</taxon>
        <taxon>Caedimonadaceae</taxon>
        <taxon>Candidatus Paracaedimonas</taxon>
    </lineage>
</organism>
<dbReference type="Proteomes" id="UP000664414">
    <property type="component" value="Unassembled WGS sequence"/>
</dbReference>
<reference evidence="2" key="1">
    <citation type="submission" date="2021-02" db="EMBL/GenBank/DDBJ databases">
        <title>Thiocyanate and organic carbon inputs drive convergent selection for specific autotrophic Afipia and Thiobacillus strains within complex microbiomes.</title>
        <authorList>
            <person name="Huddy R.J."/>
            <person name="Sachdeva R."/>
            <person name="Kadzinga F."/>
            <person name="Kantor R.S."/>
            <person name="Harrison S.T.L."/>
            <person name="Banfield J.F."/>
        </authorList>
    </citation>
    <scope>NUCLEOTIDE SEQUENCE</scope>
    <source>
        <strain evidence="2">SCN18_10_11_15_R4_P_38_20</strain>
    </source>
</reference>